<reference evidence="6" key="1">
    <citation type="submission" date="2020-12" db="EMBL/GenBank/DDBJ databases">
        <title>Clostridium thailandense sp. nov., a novel acetogenic bacterium isolated from peat land soil in Thailand.</title>
        <authorList>
            <person name="Chaikitkaew S."/>
            <person name="Birkeland N.K."/>
        </authorList>
    </citation>
    <scope>NUCLEOTIDE SEQUENCE</scope>
    <source>
        <strain evidence="6">DSM 17425</strain>
    </source>
</reference>
<evidence type="ECO:0000256" key="3">
    <source>
        <dbReference type="ARBA" id="ARBA00023014"/>
    </source>
</evidence>
<organism evidence="6 7">
    <name type="scientific">Clostridium aciditolerans</name>
    <dbReference type="NCBI Taxonomy" id="339861"/>
    <lineage>
        <taxon>Bacteria</taxon>
        <taxon>Bacillati</taxon>
        <taxon>Bacillota</taxon>
        <taxon>Clostridia</taxon>
        <taxon>Eubacteriales</taxon>
        <taxon>Clostridiaceae</taxon>
        <taxon>Clostridium</taxon>
    </lineage>
</organism>
<gene>
    <name evidence="6" type="ORF">I6U51_23950</name>
</gene>
<keyword evidence="1" id="KW-0479">Metal-binding</keyword>
<dbReference type="EMBL" id="JAEEGB010000053">
    <property type="protein sequence ID" value="MBI6875726.1"/>
    <property type="molecule type" value="Genomic_DNA"/>
</dbReference>
<feature type="domain" description="4Fe-4S ferredoxin-type" evidence="5">
    <location>
        <begin position="218"/>
        <end position="243"/>
    </location>
</feature>
<dbReference type="GO" id="GO:0010181">
    <property type="term" value="F:FMN binding"/>
    <property type="evidence" value="ECO:0007669"/>
    <property type="project" value="InterPro"/>
</dbReference>
<dbReference type="InterPro" id="IPR017900">
    <property type="entry name" value="4Fe4S_Fe_S_CS"/>
</dbReference>
<evidence type="ECO:0000313" key="6">
    <source>
        <dbReference type="EMBL" id="MBI6875726.1"/>
    </source>
</evidence>
<dbReference type="Gene3D" id="3.30.70.20">
    <property type="match status" value="1"/>
</dbReference>
<dbReference type="SUPFAM" id="SSF52218">
    <property type="entry name" value="Flavoproteins"/>
    <property type="match status" value="1"/>
</dbReference>
<dbReference type="InterPro" id="IPR026816">
    <property type="entry name" value="Flavodoxin_dom"/>
</dbReference>
<dbReference type="PROSITE" id="PS51379">
    <property type="entry name" value="4FE4S_FER_2"/>
    <property type="match status" value="2"/>
</dbReference>
<dbReference type="Pfam" id="PF12838">
    <property type="entry name" value="Fer4_7"/>
    <property type="match status" value="1"/>
</dbReference>
<dbReference type="AlphaFoldDB" id="A0A934I698"/>
<name>A0A934I698_9CLOT</name>
<feature type="domain" description="Flavodoxin-like" evidence="4">
    <location>
        <begin position="3"/>
        <end position="150"/>
    </location>
</feature>
<dbReference type="Gene3D" id="3.40.50.360">
    <property type="match status" value="1"/>
</dbReference>
<proteinExistence type="predicted"/>
<dbReference type="Proteomes" id="UP000622687">
    <property type="component" value="Unassembled WGS sequence"/>
</dbReference>
<dbReference type="PROSITE" id="PS00198">
    <property type="entry name" value="4FE4S_FER_1"/>
    <property type="match status" value="1"/>
</dbReference>
<dbReference type="InterPro" id="IPR017896">
    <property type="entry name" value="4Fe4S_Fe-S-bd"/>
</dbReference>
<dbReference type="InterPro" id="IPR029039">
    <property type="entry name" value="Flavoprotein-like_sf"/>
</dbReference>
<keyword evidence="3" id="KW-0411">Iron-sulfur</keyword>
<evidence type="ECO:0000313" key="7">
    <source>
        <dbReference type="Proteomes" id="UP000622687"/>
    </source>
</evidence>
<keyword evidence="2" id="KW-0408">Iron</keyword>
<feature type="domain" description="4Fe-4S ferredoxin-type" evidence="5">
    <location>
        <begin position="183"/>
        <end position="215"/>
    </location>
</feature>
<protein>
    <submittedName>
        <fullName evidence="6">EFR1 family ferrodoxin</fullName>
    </submittedName>
</protein>
<dbReference type="NCBIfam" id="NF038196">
    <property type="entry name" value="ferrodoxin_EFR1"/>
    <property type="match status" value="1"/>
</dbReference>
<dbReference type="GO" id="GO:0046872">
    <property type="term" value="F:metal ion binding"/>
    <property type="evidence" value="ECO:0007669"/>
    <property type="project" value="UniProtKB-KW"/>
</dbReference>
<sequence>MKGVLYYFSGTGNTKWVADRFKENFKSYGIDIKLINMESEEPINIKCYDFIIIGSVVHSNMEPKIVSDFLKKLPDTKKKMKTIIYSTQGGKSSVAVLSMAKKISQKGYDIVVQSAIRMPNNCYFISGKKPTKKEENEILKDASEKVKELIKIFIDNKRLKENNSIFKMGIGKISSKLFKNSLPKLSKNLTAIEECKKCGLCLRNCPKNNITFEDGHAVFHSKCMLCLRCMNICPINGIRYKNKKIEQVQRDRINVLNLNK</sequence>
<evidence type="ECO:0000259" key="5">
    <source>
        <dbReference type="PROSITE" id="PS51379"/>
    </source>
</evidence>
<dbReference type="Pfam" id="PF12724">
    <property type="entry name" value="Flavodoxin_5"/>
    <property type="match status" value="1"/>
</dbReference>
<dbReference type="GO" id="GO:0051536">
    <property type="term" value="F:iron-sulfur cluster binding"/>
    <property type="evidence" value="ECO:0007669"/>
    <property type="project" value="UniProtKB-KW"/>
</dbReference>
<evidence type="ECO:0000259" key="4">
    <source>
        <dbReference type="PROSITE" id="PS50902"/>
    </source>
</evidence>
<keyword evidence="7" id="KW-1185">Reference proteome</keyword>
<dbReference type="PROSITE" id="PS50902">
    <property type="entry name" value="FLAVODOXIN_LIKE"/>
    <property type="match status" value="1"/>
</dbReference>
<dbReference type="GO" id="GO:0016651">
    <property type="term" value="F:oxidoreductase activity, acting on NAD(P)H"/>
    <property type="evidence" value="ECO:0007669"/>
    <property type="project" value="UniProtKB-ARBA"/>
</dbReference>
<evidence type="ECO:0000256" key="1">
    <source>
        <dbReference type="ARBA" id="ARBA00022723"/>
    </source>
</evidence>
<accession>A0A934I698</accession>
<dbReference type="RefSeq" id="WP_211145088.1">
    <property type="nucleotide sequence ID" value="NZ_JAEEGB010000053.1"/>
</dbReference>
<dbReference type="InterPro" id="IPR047964">
    <property type="entry name" value="EFR1-like"/>
</dbReference>
<dbReference type="InterPro" id="IPR008254">
    <property type="entry name" value="Flavodoxin/NO_synth"/>
</dbReference>
<comment type="caution">
    <text evidence="6">The sequence shown here is derived from an EMBL/GenBank/DDBJ whole genome shotgun (WGS) entry which is preliminary data.</text>
</comment>
<dbReference type="SUPFAM" id="SSF54862">
    <property type="entry name" value="4Fe-4S ferredoxins"/>
    <property type="match status" value="1"/>
</dbReference>
<evidence type="ECO:0000256" key="2">
    <source>
        <dbReference type="ARBA" id="ARBA00023004"/>
    </source>
</evidence>